<dbReference type="Proteomes" id="UP000694872">
    <property type="component" value="Unplaced"/>
</dbReference>
<organism evidence="2">
    <name type="scientific">Papilio xuthus</name>
    <name type="common">Asian swallowtail butterfly</name>
    <dbReference type="NCBI Taxonomy" id="66420"/>
    <lineage>
        <taxon>Eukaryota</taxon>
        <taxon>Metazoa</taxon>
        <taxon>Ecdysozoa</taxon>
        <taxon>Arthropoda</taxon>
        <taxon>Hexapoda</taxon>
        <taxon>Insecta</taxon>
        <taxon>Pterygota</taxon>
        <taxon>Neoptera</taxon>
        <taxon>Endopterygota</taxon>
        <taxon>Lepidoptera</taxon>
        <taxon>Glossata</taxon>
        <taxon>Ditrysia</taxon>
        <taxon>Papilionoidea</taxon>
        <taxon>Papilionidae</taxon>
        <taxon>Papilioninae</taxon>
        <taxon>Papilio</taxon>
    </lineage>
</organism>
<dbReference type="PROSITE" id="PS50097">
    <property type="entry name" value="BTB"/>
    <property type="match status" value="1"/>
</dbReference>
<name>A0AAJ7E9S3_PAPXU</name>
<gene>
    <name evidence="2 3" type="primary">LOC106118357</name>
</gene>
<proteinExistence type="predicted"/>
<dbReference type="AlphaFoldDB" id="A0AAJ7E9S3"/>
<reference evidence="2 3" key="1">
    <citation type="submission" date="2025-04" db="UniProtKB">
        <authorList>
            <consortium name="RefSeq"/>
        </authorList>
    </citation>
    <scope>IDENTIFICATION</scope>
</reference>
<dbReference type="KEGG" id="pxu:106118357"/>
<dbReference type="RefSeq" id="XP_013168464.1">
    <property type="nucleotide sequence ID" value="XM_013313010.1"/>
</dbReference>
<dbReference type="Gene3D" id="3.30.710.10">
    <property type="entry name" value="Potassium Channel Kv1.1, Chain A"/>
    <property type="match status" value="1"/>
</dbReference>
<dbReference type="InterPro" id="IPR011333">
    <property type="entry name" value="SKP1/BTB/POZ_sf"/>
</dbReference>
<dbReference type="PANTHER" id="PTHR45774:SF3">
    <property type="entry name" value="BTB (POZ) DOMAIN-CONTAINING 2B-RELATED"/>
    <property type="match status" value="1"/>
</dbReference>
<evidence type="ECO:0000313" key="2">
    <source>
        <dbReference type="RefSeq" id="XP_013168464.1"/>
    </source>
</evidence>
<evidence type="ECO:0000313" key="3">
    <source>
        <dbReference type="RefSeq" id="XP_013168465.1"/>
    </source>
</evidence>
<dbReference type="GeneID" id="106118357"/>
<dbReference type="InterPro" id="IPR000210">
    <property type="entry name" value="BTB/POZ_dom"/>
</dbReference>
<protein>
    <submittedName>
        <fullName evidence="2 3">BTB/POZ domain-containing protein 9 isoform X1</fullName>
    </submittedName>
</protein>
<feature type="domain" description="BTB" evidence="1">
    <location>
        <begin position="27"/>
        <end position="92"/>
    </location>
</feature>
<dbReference type="SMART" id="SM00225">
    <property type="entry name" value="BTB"/>
    <property type="match status" value="1"/>
</dbReference>
<accession>A0AAJ7E9S3</accession>
<dbReference type="SUPFAM" id="SSF54695">
    <property type="entry name" value="POZ domain"/>
    <property type="match status" value="1"/>
</dbReference>
<dbReference type="Pfam" id="PF00651">
    <property type="entry name" value="BTB"/>
    <property type="match status" value="1"/>
</dbReference>
<dbReference type="CDD" id="cd18186">
    <property type="entry name" value="BTB_POZ_ZBTB_KLHL-like"/>
    <property type="match status" value="1"/>
</dbReference>
<dbReference type="PANTHER" id="PTHR45774">
    <property type="entry name" value="BTB/POZ DOMAIN-CONTAINING"/>
    <property type="match status" value="1"/>
</dbReference>
<evidence type="ECO:0000259" key="1">
    <source>
        <dbReference type="PROSITE" id="PS50097"/>
    </source>
</evidence>
<sequence>MGYKMGELRNNSLYDRVNKLLVSYEWSDCTFSVCDKKFKAHKLILGISSPVFEAMFYGPLSTNSDIVITDIEPEIFQQLLNYIYTDKVEITSIEEAFELLYVSRKYLLDHLSEVCIKYVQSNVNIDNVITILNYPDYMQDKQLLSASLRLFCEHAAYLLKENKRIITSFCLQKILTSDNMNIPEKELIKFTFEWTTYYCEMNNIPVDFMNRRDVLIKNGLFQLLRFLSLSVNSLDEIVRSESSLLLPQEFEYIKKMLERSALCSNNIDTISTLVIPRKPLKLQWYLCHRSPVRSATPAIIDSTHNYVLCKLKTNKSIFINNLNIPSRMTPVLNFCNNTPKQYCENVSISLICASDNSVIAQYRYNNNVDYDSNIDIEFKQPCFIKKDNWYKICFHWPKDDNLFSFSYGIQCRDTAYTSNRIYLEFEDVFSSSDNYGSFLRGLKFCL</sequence>
<dbReference type="RefSeq" id="XP_013168465.1">
    <property type="nucleotide sequence ID" value="XM_013313011.1"/>
</dbReference>